<dbReference type="RefSeq" id="WP_011499895.1">
    <property type="nucleotide sequence ID" value="NC_007955.1"/>
</dbReference>
<dbReference type="GO" id="GO:0006974">
    <property type="term" value="P:DNA damage response"/>
    <property type="evidence" value="ECO:0007669"/>
    <property type="project" value="TreeGrafter"/>
</dbReference>
<dbReference type="AlphaFoldDB" id="Q12UX4"/>
<dbReference type="Gene3D" id="3.30.110.170">
    <property type="entry name" value="Protein of unknown function (DUF541), domain 1"/>
    <property type="match status" value="1"/>
</dbReference>
<dbReference type="GeneID" id="3997530"/>
<organism evidence="1 2">
    <name type="scientific">Methanococcoides burtonii (strain DSM 6242 / NBRC 107633 / OCM 468 / ACE-M)</name>
    <dbReference type="NCBI Taxonomy" id="259564"/>
    <lineage>
        <taxon>Archaea</taxon>
        <taxon>Methanobacteriati</taxon>
        <taxon>Methanobacteriota</taxon>
        <taxon>Stenosarchaea group</taxon>
        <taxon>Methanomicrobia</taxon>
        <taxon>Methanosarcinales</taxon>
        <taxon>Methanosarcinaceae</taxon>
        <taxon>Methanococcoides</taxon>
    </lineage>
</organism>
<evidence type="ECO:0000313" key="2">
    <source>
        <dbReference type="Proteomes" id="UP000001979"/>
    </source>
</evidence>
<evidence type="ECO:0008006" key="3">
    <source>
        <dbReference type="Google" id="ProtNLM"/>
    </source>
</evidence>
<dbReference type="KEGG" id="mbu:Mbur_1869"/>
<evidence type="ECO:0000313" key="1">
    <source>
        <dbReference type="EMBL" id="ABE52752.1"/>
    </source>
</evidence>
<dbReference type="EMBL" id="CP000300">
    <property type="protein sequence ID" value="ABE52752.1"/>
    <property type="molecule type" value="Genomic_DNA"/>
</dbReference>
<reference evidence="2" key="1">
    <citation type="journal article" date="2009" name="ISME J.">
        <title>The genome sequence of the psychrophilic archaeon, Methanococcoides burtonii: the role of genome evolution in cold adaptation.</title>
        <authorList>
            <person name="Allen M.A."/>
            <person name="Lauro F.M."/>
            <person name="Williams T.J."/>
            <person name="Burg D."/>
            <person name="Siddiqui K.S."/>
            <person name="De Francisci D."/>
            <person name="Chong K.W."/>
            <person name="Pilak O."/>
            <person name="Chew H.H."/>
            <person name="De Maere M.Z."/>
            <person name="Ting L."/>
            <person name="Katrib M."/>
            <person name="Ng C."/>
            <person name="Sowers K.R."/>
            <person name="Galperin M.Y."/>
            <person name="Anderson I.J."/>
            <person name="Ivanova N."/>
            <person name="Dalin E."/>
            <person name="Martinez M."/>
            <person name="Lapidus A."/>
            <person name="Hauser L."/>
            <person name="Land M."/>
            <person name="Thomas T."/>
            <person name="Cavicchioli R."/>
        </authorList>
    </citation>
    <scope>NUCLEOTIDE SEQUENCE [LARGE SCALE GENOMIC DNA]</scope>
    <source>
        <strain evidence="2">DSM 6242 / NBRC 107633 / OCM 468 / ACE-M</strain>
    </source>
</reference>
<protein>
    <recommendedName>
        <fullName evidence="3">Outer membrane protein</fullName>
    </recommendedName>
</protein>
<dbReference type="STRING" id="259564.Mbur_1869"/>
<dbReference type="InterPro" id="IPR052022">
    <property type="entry name" value="26kDa_periplasmic_antigen"/>
</dbReference>
<dbReference type="InterPro" id="IPR007497">
    <property type="entry name" value="SIMPL/DUF541"/>
</dbReference>
<accession>Q12UX4</accession>
<sequence>MSQENSNSKLFYVVLALSIALVLMAAAMFAGSGTSVQPGSENTIQMSGSAEEKVVPDTASISIGVVIDADTSKEASVENAAIMATVLQELKDLGLEDKDIRTSYVSVYPIYNYDGVRTIEGYSASNSVEIITTNLELLSDIVDKSAAAGANQIGGVSFSVSDEMQKELREELIDEAVADASSKAELLADSLGVRIVGVQASSISDGFSSRVFFDVAEEAMDMGGSSTPIMSGESTVSMSVHVTYLIK</sequence>
<dbReference type="PANTHER" id="PTHR34387:SF2">
    <property type="entry name" value="SLR1258 PROTEIN"/>
    <property type="match status" value="1"/>
</dbReference>
<dbReference type="Proteomes" id="UP000001979">
    <property type="component" value="Chromosome"/>
</dbReference>
<dbReference type="HOGENOM" id="CLU_080344_1_0_2"/>
<keyword evidence="2" id="KW-1185">Reference proteome</keyword>
<dbReference type="Gene3D" id="3.30.70.2970">
    <property type="entry name" value="Protein of unknown function (DUF541), domain 2"/>
    <property type="match status" value="1"/>
</dbReference>
<dbReference type="PANTHER" id="PTHR34387">
    <property type="entry name" value="SLR1258 PROTEIN"/>
    <property type="match status" value="1"/>
</dbReference>
<name>Q12UX4_METBU</name>
<dbReference type="OrthoDB" id="12132at2157"/>
<gene>
    <name evidence="1" type="ordered locus">Mbur_1869</name>
</gene>
<proteinExistence type="predicted"/>
<dbReference type="Pfam" id="PF04402">
    <property type="entry name" value="SIMPL"/>
    <property type="match status" value="1"/>
</dbReference>